<sequence>MDLDNSEDDIDITEYFEESYNRDVSDIANNIESLFLKEGDSFDNFDEAEFFICRFFESKGFKIRLGRMTMIDTAEGGKEVRKRTILCKHSGLFKPKNAEKSTIQFEKDKQFTKEMQDEINFLVTKCNLGAAMMARIAAPVSCNKVKGFKTEEITNNDFINEMLFYGKVWGLARTAVNKCMLYRDNEFILLIENYLNKARTREEELVRSQEEVVASTSQNVAENTEDNMIQLENPRKVVGRGRPKAASHHNKDIIDVISQEASKKKCGQYTCGFCKEPGHNIATCSNKI</sequence>
<evidence type="ECO:0008006" key="3">
    <source>
        <dbReference type="Google" id="ProtNLM"/>
    </source>
</evidence>
<evidence type="ECO:0000313" key="1">
    <source>
        <dbReference type="EMBL" id="RIB14571.1"/>
    </source>
</evidence>
<proteinExistence type="predicted"/>
<protein>
    <recommendedName>
        <fullName evidence="3">FAR1 domain-containing protein</fullName>
    </recommendedName>
</protein>
<name>A0A397UYB2_9GLOM</name>
<dbReference type="AlphaFoldDB" id="A0A397UYB2"/>
<accession>A0A397UYB2</accession>
<evidence type="ECO:0000313" key="2">
    <source>
        <dbReference type="Proteomes" id="UP000266673"/>
    </source>
</evidence>
<keyword evidence="2" id="KW-1185">Reference proteome</keyword>
<comment type="caution">
    <text evidence="1">The sequence shown here is derived from an EMBL/GenBank/DDBJ whole genome shotgun (WGS) entry which is preliminary data.</text>
</comment>
<dbReference type="EMBL" id="QKWP01000818">
    <property type="protein sequence ID" value="RIB14571.1"/>
    <property type="molecule type" value="Genomic_DNA"/>
</dbReference>
<gene>
    <name evidence="1" type="ORF">C2G38_2040078</name>
</gene>
<dbReference type="OrthoDB" id="2472988at2759"/>
<dbReference type="Proteomes" id="UP000266673">
    <property type="component" value="Unassembled WGS sequence"/>
</dbReference>
<reference evidence="1 2" key="1">
    <citation type="submission" date="2018-06" db="EMBL/GenBank/DDBJ databases">
        <title>Comparative genomics reveals the genomic features of Rhizophagus irregularis, R. cerebriforme, R. diaphanum and Gigaspora rosea, and their symbiotic lifestyle signature.</title>
        <authorList>
            <person name="Morin E."/>
            <person name="San Clemente H."/>
            <person name="Chen E.C.H."/>
            <person name="De La Providencia I."/>
            <person name="Hainaut M."/>
            <person name="Kuo A."/>
            <person name="Kohler A."/>
            <person name="Murat C."/>
            <person name="Tang N."/>
            <person name="Roy S."/>
            <person name="Loubradou J."/>
            <person name="Henrissat B."/>
            <person name="Grigoriev I.V."/>
            <person name="Corradi N."/>
            <person name="Roux C."/>
            <person name="Martin F.M."/>
        </authorList>
    </citation>
    <scope>NUCLEOTIDE SEQUENCE [LARGE SCALE GENOMIC DNA]</scope>
    <source>
        <strain evidence="1 2">DAOM 194757</strain>
    </source>
</reference>
<organism evidence="1 2">
    <name type="scientific">Gigaspora rosea</name>
    <dbReference type="NCBI Taxonomy" id="44941"/>
    <lineage>
        <taxon>Eukaryota</taxon>
        <taxon>Fungi</taxon>
        <taxon>Fungi incertae sedis</taxon>
        <taxon>Mucoromycota</taxon>
        <taxon>Glomeromycotina</taxon>
        <taxon>Glomeromycetes</taxon>
        <taxon>Diversisporales</taxon>
        <taxon>Gigasporaceae</taxon>
        <taxon>Gigaspora</taxon>
    </lineage>
</organism>